<gene>
    <name evidence="2" type="ORF">FB45DRAFT_1125683</name>
</gene>
<feature type="region of interest" description="Disordered" evidence="1">
    <location>
        <begin position="1"/>
        <end position="21"/>
    </location>
</feature>
<feature type="compositionally biased region" description="Pro residues" evidence="1">
    <location>
        <begin position="10"/>
        <end position="21"/>
    </location>
</feature>
<sequence length="468" mass="52458">MPSEALHKPPSSPPAIPNPPRYPGEMLAFDVAQETNLSNRFPLVLSAMSTAAQIRAQIKEVLIQKEANRETLKQLHLQKIHLRRQLNAVKDPVARLPLEVSSEIFTLCLHSCQNTSANTPILLMTVCHEWSNIALSTPTLWATLRIVFPKANSYKEVLSTRLERARNRPLHVSIEFTGPADPNVLSLLWRHPAQLKSLSVFLGPTEHSFAPGIFDAMTPPKLDSLTTLIFRCGTEVKCCHWSYLIRLLRCSPNLIQLGLDNVTPLDMWTDKCAKDLVFPHLRQIIFSQHSDRVQGSPDFLKTVFAPQLQTLYLPISRTDFTHNDFHSLLRRSLPPLQELVLDCSALFGHALTEEALRLIPTLAQLKIISPSLPVMRHFFIVLALPANNSLLPNLVSLKIRAVAPPSESAWVLIQRALKARRKQIKHASITVVTKGKVKMPSQDIVVSLMDLSVTGLHFFLGEAQKQTV</sequence>
<dbReference type="EMBL" id="JARKIF010000004">
    <property type="protein sequence ID" value="KAJ7641690.1"/>
    <property type="molecule type" value="Genomic_DNA"/>
</dbReference>
<dbReference type="Proteomes" id="UP001221142">
    <property type="component" value="Unassembled WGS sequence"/>
</dbReference>
<evidence type="ECO:0000313" key="3">
    <source>
        <dbReference type="Proteomes" id="UP001221142"/>
    </source>
</evidence>
<dbReference type="SUPFAM" id="SSF52047">
    <property type="entry name" value="RNI-like"/>
    <property type="match status" value="1"/>
</dbReference>
<accession>A0AAD7FVQ1</accession>
<evidence type="ECO:0008006" key="4">
    <source>
        <dbReference type="Google" id="ProtNLM"/>
    </source>
</evidence>
<organism evidence="2 3">
    <name type="scientific">Roridomyces roridus</name>
    <dbReference type="NCBI Taxonomy" id="1738132"/>
    <lineage>
        <taxon>Eukaryota</taxon>
        <taxon>Fungi</taxon>
        <taxon>Dikarya</taxon>
        <taxon>Basidiomycota</taxon>
        <taxon>Agaricomycotina</taxon>
        <taxon>Agaricomycetes</taxon>
        <taxon>Agaricomycetidae</taxon>
        <taxon>Agaricales</taxon>
        <taxon>Marasmiineae</taxon>
        <taxon>Mycenaceae</taxon>
        <taxon>Roridomyces</taxon>
    </lineage>
</organism>
<comment type="caution">
    <text evidence="2">The sequence shown here is derived from an EMBL/GenBank/DDBJ whole genome shotgun (WGS) entry which is preliminary data.</text>
</comment>
<protein>
    <recommendedName>
        <fullName evidence="4">F-box domain-containing protein</fullName>
    </recommendedName>
</protein>
<evidence type="ECO:0000256" key="1">
    <source>
        <dbReference type="SAM" id="MobiDB-lite"/>
    </source>
</evidence>
<evidence type="ECO:0000313" key="2">
    <source>
        <dbReference type="EMBL" id="KAJ7641690.1"/>
    </source>
</evidence>
<dbReference type="InterPro" id="IPR032675">
    <property type="entry name" value="LRR_dom_sf"/>
</dbReference>
<name>A0AAD7FVQ1_9AGAR</name>
<proteinExistence type="predicted"/>
<dbReference type="AlphaFoldDB" id="A0AAD7FVQ1"/>
<keyword evidence="3" id="KW-1185">Reference proteome</keyword>
<reference evidence="2" key="1">
    <citation type="submission" date="2023-03" db="EMBL/GenBank/DDBJ databases">
        <title>Massive genome expansion in bonnet fungi (Mycena s.s.) driven by repeated elements and novel gene families across ecological guilds.</title>
        <authorList>
            <consortium name="Lawrence Berkeley National Laboratory"/>
            <person name="Harder C.B."/>
            <person name="Miyauchi S."/>
            <person name="Viragh M."/>
            <person name="Kuo A."/>
            <person name="Thoen E."/>
            <person name="Andreopoulos B."/>
            <person name="Lu D."/>
            <person name="Skrede I."/>
            <person name="Drula E."/>
            <person name="Henrissat B."/>
            <person name="Morin E."/>
            <person name="Kohler A."/>
            <person name="Barry K."/>
            <person name="LaButti K."/>
            <person name="Morin E."/>
            <person name="Salamov A."/>
            <person name="Lipzen A."/>
            <person name="Mereny Z."/>
            <person name="Hegedus B."/>
            <person name="Baldrian P."/>
            <person name="Stursova M."/>
            <person name="Weitz H."/>
            <person name="Taylor A."/>
            <person name="Grigoriev I.V."/>
            <person name="Nagy L.G."/>
            <person name="Martin F."/>
            <person name="Kauserud H."/>
        </authorList>
    </citation>
    <scope>NUCLEOTIDE SEQUENCE</scope>
    <source>
        <strain evidence="2">9284</strain>
    </source>
</reference>
<dbReference type="Gene3D" id="3.80.10.10">
    <property type="entry name" value="Ribonuclease Inhibitor"/>
    <property type="match status" value="1"/>
</dbReference>